<evidence type="ECO:0000256" key="1">
    <source>
        <dbReference type="ARBA" id="ARBA00010759"/>
    </source>
</evidence>
<name>A0A7S1LZX7_NEODS</name>
<dbReference type="PRINTS" id="PR01576">
    <property type="entry name" value="PDEFORMYLASE"/>
</dbReference>
<dbReference type="InterPro" id="IPR023635">
    <property type="entry name" value="Peptide_deformylase"/>
</dbReference>
<dbReference type="InterPro" id="IPR036821">
    <property type="entry name" value="Peptide_deformylase_sf"/>
</dbReference>
<comment type="catalytic activity">
    <reaction evidence="3">
        <text>N-terminal N-formyl-L-methionyl-[peptide] + H2O = N-terminal L-methionyl-[peptide] + formate</text>
        <dbReference type="Rhea" id="RHEA:24420"/>
        <dbReference type="Rhea" id="RHEA-COMP:10639"/>
        <dbReference type="Rhea" id="RHEA-COMP:10640"/>
        <dbReference type="ChEBI" id="CHEBI:15377"/>
        <dbReference type="ChEBI" id="CHEBI:15740"/>
        <dbReference type="ChEBI" id="CHEBI:49298"/>
        <dbReference type="ChEBI" id="CHEBI:64731"/>
        <dbReference type="EC" id="3.5.1.88"/>
    </reaction>
</comment>
<dbReference type="GO" id="GO:0046872">
    <property type="term" value="F:metal ion binding"/>
    <property type="evidence" value="ECO:0007669"/>
    <property type="project" value="UniProtKB-KW"/>
</dbReference>
<organism evidence="4">
    <name type="scientific">Neobodo designis</name>
    <name type="common">Flagellated protozoan</name>
    <name type="synonym">Bodo designis</name>
    <dbReference type="NCBI Taxonomy" id="312471"/>
    <lineage>
        <taxon>Eukaryota</taxon>
        <taxon>Discoba</taxon>
        <taxon>Euglenozoa</taxon>
        <taxon>Kinetoplastea</taxon>
        <taxon>Metakinetoplastina</taxon>
        <taxon>Neobodonida</taxon>
        <taxon>Neobodo</taxon>
    </lineage>
</organism>
<evidence type="ECO:0000256" key="3">
    <source>
        <dbReference type="RuleBase" id="RU362111"/>
    </source>
</evidence>
<dbReference type="PANTHER" id="PTHR10458:SF22">
    <property type="entry name" value="PEPTIDE DEFORMYLASE"/>
    <property type="match status" value="1"/>
</dbReference>
<dbReference type="EMBL" id="HBGF01024089">
    <property type="protein sequence ID" value="CAD9118311.1"/>
    <property type="molecule type" value="Transcribed_RNA"/>
</dbReference>
<protein>
    <recommendedName>
        <fullName evidence="2 3">Peptide deformylase</fullName>
        <ecNumber evidence="2 3">3.5.1.88</ecNumber>
    </recommendedName>
</protein>
<dbReference type="HAMAP" id="MF_00163">
    <property type="entry name" value="Pep_deformylase"/>
    <property type="match status" value="1"/>
</dbReference>
<comment type="similarity">
    <text evidence="1 3">Belongs to the polypeptide deformylase family.</text>
</comment>
<dbReference type="Gene3D" id="3.90.45.10">
    <property type="entry name" value="Peptide deformylase"/>
    <property type="match status" value="1"/>
</dbReference>
<dbReference type="GO" id="GO:0006412">
    <property type="term" value="P:translation"/>
    <property type="evidence" value="ECO:0007669"/>
    <property type="project" value="UniProtKB-KW"/>
</dbReference>
<dbReference type="EC" id="3.5.1.88" evidence="2 3"/>
<dbReference type="AlphaFoldDB" id="A0A7S1LZX7"/>
<keyword evidence="3" id="KW-0648">Protein biosynthesis</keyword>
<gene>
    <name evidence="4" type="ORF">NDES1114_LOCUS15955</name>
</gene>
<evidence type="ECO:0000256" key="2">
    <source>
        <dbReference type="ARBA" id="ARBA00012175"/>
    </source>
</evidence>
<dbReference type="PANTHER" id="PTHR10458">
    <property type="entry name" value="PEPTIDE DEFORMYLASE"/>
    <property type="match status" value="1"/>
</dbReference>
<sequence>MLRRTIARGASTIRQRGDPALERVCVPLSDAVLRNPDEPCITQLPLRVPAPKKVETAPRLVSAQVMFDDLHEALEDFRRANGFGRGIAAPQLGYTARVIAVNLGLGEKHTLINPEWVKRSAETFTMWDDCFSHPDVLVRVRRRKSGAVRFTAPDGSVGEWMRLDQSTCELLQHEMDHLDGKLSFARKAPVEVPPALQAKFQKELELDAAGRVAVLPRAVYEADKEQWEALVSPIINE</sequence>
<dbReference type="Pfam" id="PF01327">
    <property type="entry name" value="Pep_deformylase"/>
    <property type="match status" value="1"/>
</dbReference>
<reference evidence="4" key="1">
    <citation type="submission" date="2021-01" db="EMBL/GenBank/DDBJ databases">
        <authorList>
            <person name="Corre E."/>
            <person name="Pelletier E."/>
            <person name="Niang G."/>
            <person name="Scheremetjew M."/>
            <person name="Finn R."/>
            <person name="Kale V."/>
            <person name="Holt S."/>
            <person name="Cochrane G."/>
            <person name="Meng A."/>
            <person name="Brown T."/>
            <person name="Cohen L."/>
        </authorList>
    </citation>
    <scope>NUCLEOTIDE SEQUENCE</scope>
    <source>
        <strain evidence="4">CCAP 1951/1</strain>
    </source>
</reference>
<proteinExistence type="inferred from homology"/>
<comment type="function">
    <text evidence="3">Removes the formyl group from the N-terminal Met of newly synthesized proteins.</text>
</comment>
<dbReference type="SUPFAM" id="SSF56420">
    <property type="entry name" value="Peptide deformylase"/>
    <property type="match status" value="1"/>
</dbReference>
<keyword evidence="3" id="KW-0378">Hydrolase</keyword>
<accession>A0A7S1LZX7</accession>
<evidence type="ECO:0000313" key="4">
    <source>
        <dbReference type="EMBL" id="CAD9118311.1"/>
    </source>
</evidence>
<keyword evidence="3" id="KW-0479">Metal-binding</keyword>
<dbReference type="GO" id="GO:0042586">
    <property type="term" value="F:peptide deformylase activity"/>
    <property type="evidence" value="ECO:0007669"/>
    <property type="project" value="UniProtKB-EC"/>
</dbReference>